<evidence type="ECO:0000313" key="1">
    <source>
        <dbReference type="EMBL" id="KZT02574.1"/>
    </source>
</evidence>
<gene>
    <name evidence="1" type="ORF">LAESUDRAFT_403523</name>
</gene>
<reference evidence="1 2" key="1">
    <citation type="journal article" date="2016" name="Mol. Biol. Evol.">
        <title>Comparative Genomics of Early-Diverging Mushroom-Forming Fungi Provides Insights into the Origins of Lignocellulose Decay Capabilities.</title>
        <authorList>
            <person name="Nagy L.G."/>
            <person name="Riley R."/>
            <person name="Tritt A."/>
            <person name="Adam C."/>
            <person name="Daum C."/>
            <person name="Floudas D."/>
            <person name="Sun H."/>
            <person name="Yadav J.S."/>
            <person name="Pangilinan J."/>
            <person name="Larsson K.H."/>
            <person name="Matsuura K."/>
            <person name="Barry K."/>
            <person name="Labutti K."/>
            <person name="Kuo R."/>
            <person name="Ohm R.A."/>
            <person name="Bhattacharya S.S."/>
            <person name="Shirouzu T."/>
            <person name="Yoshinaga Y."/>
            <person name="Martin F.M."/>
            <person name="Grigoriev I.V."/>
            <person name="Hibbett D.S."/>
        </authorList>
    </citation>
    <scope>NUCLEOTIDE SEQUENCE [LARGE SCALE GENOMIC DNA]</scope>
    <source>
        <strain evidence="1 2">93-53</strain>
    </source>
</reference>
<dbReference type="InParanoid" id="A0A165CCR4"/>
<dbReference type="AlphaFoldDB" id="A0A165CCR4"/>
<proteinExistence type="predicted"/>
<dbReference type="Proteomes" id="UP000076871">
    <property type="component" value="Unassembled WGS sequence"/>
</dbReference>
<accession>A0A165CCR4</accession>
<name>A0A165CCR4_9APHY</name>
<protein>
    <submittedName>
        <fullName evidence="1">Uncharacterized protein</fullName>
    </submittedName>
</protein>
<evidence type="ECO:0000313" key="2">
    <source>
        <dbReference type="Proteomes" id="UP000076871"/>
    </source>
</evidence>
<dbReference type="GeneID" id="63819354"/>
<sequence length="184" mass="21058">MSGSGDGSGSIFSATHHGVSIYSSVIDHLWRYDTELLVFEHILLTSLVRRTGHMRIHSHHLTGMGLLSSGKNAMLVQMPVTPRILKSVFFRISSCLPAPKKRPCQREVWGSYKPILLRPSQKKEVLKPQHGLPCTMRFYYRVCSLRSVSRGERGTRCCQLNRGTCFCVRNPHSWHRIRVRNKMV</sequence>
<dbReference type="EMBL" id="KV427651">
    <property type="protein sequence ID" value="KZT02574.1"/>
    <property type="molecule type" value="Genomic_DNA"/>
</dbReference>
<keyword evidence="2" id="KW-1185">Reference proteome</keyword>
<dbReference type="RefSeq" id="XP_040760314.1">
    <property type="nucleotide sequence ID" value="XM_040902323.1"/>
</dbReference>
<organism evidence="1 2">
    <name type="scientific">Laetiporus sulphureus 93-53</name>
    <dbReference type="NCBI Taxonomy" id="1314785"/>
    <lineage>
        <taxon>Eukaryota</taxon>
        <taxon>Fungi</taxon>
        <taxon>Dikarya</taxon>
        <taxon>Basidiomycota</taxon>
        <taxon>Agaricomycotina</taxon>
        <taxon>Agaricomycetes</taxon>
        <taxon>Polyporales</taxon>
        <taxon>Laetiporus</taxon>
    </lineage>
</organism>